<dbReference type="InterPro" id="IPR024344">
    <property type="entry name" value="MDMPI_metal-binding"/>
</dbReference>
<dbReference type="SUPFAM" id="SSF109854">
    <property type="entry name" value="DinB/YfiT-like putative metalloenzymes"/>
    <property type="match status" value="1"/>
</dbReference>
<dbReference type="Gene3D" id="1.20.120.450">
    <property type="entry name" value="dinb family like domain"/>
    <property type="match status" value="1"/>
</dbReference>
<dbReference type="InterPro" id="IPR017518">
    <property type="entry name" value="CHP03084"/>
</dbReference>
<dbReference type="NCBIfam" id="TIGR03083">
    <property type="entry name" value="maleylpyruvate isomerase family mycothiol-dependent enzyme"/>
    <property type="match status" value="1"/>
</dbReference>
<dbReference type="Pfam" id="PF11716">
    <property type="entry name" value="MDMPI_N"/>
    <property type="match status" value="1"/>
</dbReference>
<sequence length="277" mass="29597">MPVSMTALADDLTAESAELRGLLAGLDESGWRRDTPAEGWTIADQVSHLAYFDDVAVQSAVDPDAFRAELERIRAAGGVNPDAVAARYRDLPGAELLRWFDRSREHLVETFRGLEPGLRVPWFGPAMSAASSLTARIMETWAHGQDVADALGVARVPSVRLRHVAHIGVGARAFSYAVHGRAMPDVPVRVELDAPDGSRWTWGPQDAADRITGPALDFALLITQRRHSDDLALTATGPAALEWAEIGQAFAGTAGKGREPGQFGGAARPTSASEESG</sequence>
<keyword evidence="5" id="KW-1185">Reference proteome</keyword>
<name>A0ABS9TR10_9PSEU</name>
<evidence type="ECO:0000313" key="5">
    <source>
        <dbReference type="Proteomes" id="UP001299970"/>
    </source>
</evidence>
<dbReference type="Proteomes" id="UP001299970">
    <property type="component" value="Unassembled WGS sequence"/>
</dbReference>
<comment type="caution">
    <text evidence="4">The sequence shown here is derived from an EMBL/GenBank/DDBJ whole genome shotgun (WGS) entry which is preliminary data.</text>
</comment>
<evidence type="ECO:0000259" key="3">
    <source>
        <dbReference type="Pfam" id="PF11716"/>
    </source>
</evidence>
<proteinExistence type="predicted"/>
<organism evidence="4 5">
    <name type="scientific">Pseudonocardia alaniniphila</name>
    <dbReference type="NCBI Taxonomy" id="75291"/>
    <lineage>
        <taxon>Bacteria</taxon>
        <taxon>Bacillati</taxon>
        <taxon>Actinomycetota</taxon>
        <taxon>Actinomycetes</taxon>
        <taxon>Pseudonocardiales</taxon>
        <taxon>Pseudonocardiaceae</taxon>
        <taxon>Pseudonocardia</taxon>
    </lineage>
</organism>
<evidence type="ECO:0000313" key="4">
    <source>
        <dbReference type="EMBL" id="MCH6170990.1"/>
    </source>
</evidence>
<dbReference type="InterPro" id="IPR034660">
    <property type="entry name" value="DinB/YfiT-like"/>
</dbReference>
<reference evidence="4 5" key="1">
    <citation type="submission" date="2022-03" db="EMBL/GenBank/DDBJ databases">
        <title>Pseudonocardia alaer sp. nov., a novel actinomycete isolated from reed forest soil.</title>
        <authorList>
            <person name="Wang L."/>
        </authorList>
    </citation>
    <scope>NUCLEOTIDE SEQUENCE [LARGE SCALE GENOMIC DNA]</scope>
    <source>
        <strain evidence="4 5">Y-16303</strain>
    </source>
</reference>
<evidence type="ECO:0000259" key="2">
    <source>
        <dbReference type="Pfam" id="PF08608"/>
    </source>
</evidence>
<protein>
    <submittedName>
        <fullName evidence="4">TIGR03084 family metal-binding protein</fullName>
    </submittedName>
</protein>
<dbReference type="RefSeq" id="WP_241041797.1">
    <property type="nucleotide sequence ID" value="NZ_BAAAJF010000029.1"/>
</dbReference>
<dbReference type="InterPro" id="IPR017517">
    <property type="entry name" value="Maleyloyr_isom"/>
</dbReference>
<dbReference type="EMBL" id="JAKXMK010000038">
    <property type="protein sequence ID" value="MCH6170990.1"/>
    <property type="molecule type" value="Genomic_DNA"/>
</dbReference>
<dbReference type="Pfam" id="PF08608">
    <property type="entry name" value="Wyosine_form"/>
    <property type="match status" value="1"/>
</dbReference>
<evidence type="ECO:0000256" key="1">
    <source>
        <dbReference type="SAM" id="MobiDB-lite"/>
    </source>
</evidence>
<feature type="domain" description="tRNA wybutosine-synthesis" evidence="2">
    <location>
        <begin position="186"/>
        <end position="236"/>
    </location>
</feature>
<feature type="domain" description="Mycothiol-dependent maleylpyruvate isomerase metal-binding" evidence="3">
    <location>
        <begin position="12"/>
        <end position="148"/>
    </location>
</feature>
<dbReference type="NCBIfam" id="TIGR03084">
    <property type="entry name" value="TIGR03084 family metal-binding protein"/>
    <property type="match status" value="1"/>
</dbReference>
<feature type="region of interest" description="Disordered" evidence="1">
    <location>
        <begin position="252"/>
        <end position="277"/>
    </location>
</feature>
<accession>A0ABS9TR10</accession>
<gene>
    <name evidence="4" type="ORF">MMF94_35260</name>
</gene>
<dbReference type="InterPro" id="IPR013917">
    <property type="entry name" value="tRNA_wybutosine-synth"/>
</dbReference>